<evidence type="ECO:0000259" key="2">
    <source>
        <dbReference type="Pfam" id="PF22693"/>
    </source>
</evidence>
<feature type="domain" description="MACPF-like" evidence="2">
    <location>
        <begin position="289"/>
        <end position="471"/>
    </location>
</feature>
<accession>A0A9N9F3V8</accession>
<dbReference type="Proteomes" id="UP000789396">
    <property type="component" value="Unassembled WGS sequence"/>
</dbReference>
<feature type="region of interest" description="Disordered" evidence="1">
    <location>
        <begin position="360"/>
        <end position="427"/>
    </location>
</feature>
<comment type="caution">
    <text evidence="3">The sequence shown here is derived from an EMBL/GenBank/DDBJ whole genome shotgun (WGS) entry which is preliminary data.</text>
</comment>
<keyword evidence="4" id="KW-1185">Reference proteome</keyword>
<reference evidence="3" key="1">
    <citation type="submission" date="2021-06" db="EMBL/GenBank/DDBJ databases">
        <authorList>
            <person name="Kallberg Y."/>
            <person name="Tangrot J."/>
            <person name="Rosling A."/>
        </authorList>
    </citation>
    <scope>NUCLEOTIDE SEQUENCE</scope>
    <source>
        <strain evidence="3">IN212</strain>
    </source>
</reference>
<gene>
    <name evidence="3" type="ORF">RFULGI_LOCUS2728</name>
</gene>
<dbReference type="AlphaFoldDB" id="A0A9N9F3V8"/>
<evidence type="ECO:0000256" key="1">
    <source>
        <dbReference type="SAM" id="MobiDB-lite"/>
    </source>
</evidence>
<sequence>MDKFVESLNLNYMCRYENLDFKPEIKFKRNNNPVLESFTEIKVYTPDKKADNAWKSVSSSVNVSESVSSSVNDSESDYLNKTKILIPLFKIKFNDENDELFKGHENLFVPMIAWIGGFLVIKKYPEDHFEQHVLQACINYAINNTQAEQEISFQDLGIPLNIEGLNCDEHIDEMNKLHKYIEELYDFKYASVIAYEKVISPSDKGIKHDLLVPGISNHKVYSMDEWLQDNVFLKIPKYKLGHGLVISSDGVVISKKPAKKISISSIRRIRKTKKECFIEISNDQSPNTSHYRYRIVNEQIEFTLSNKEPTEMFEKAIDRALKSKAEYRYEKLTDVFLEYGHVICQKFTMGKVIDALSNKNKLPTEGKKNNLPNEEKKNNLPNEEKKNNLPNEEKKNNLPNEEKKNNLPNEEKKNNLPNEDGSAISEEKNTYVNDSWSTDLSKKDLKSWHVVDKYEMIPITNLLNEATQQEIENIIENKSEEEDKNCEITRFKHEKIQNEKSYFKFAGTAETIDEKKPDKKLKNHIINFVNRIKKGEYYLDNTFECVIKEEPEEDNHSEINGYAKISKTGANNADVPKIKIHEEQTVNANDSVKSDASEINNYEEQQHKVITKKVSSTKLSTQVVEKIIENNNP</sequence>
<dbReference type="EMBL" id="CAJVPZ010002151">
    <property type="protein sequence ID" value="CAG8507333.1"/>
    <property type="molecule type" value="Genomic_DNA"/>
</dbReference>
<evidence type="ECO:0000313" key="4">
    <source>
        <dbReference type="Proteomes" id="UP000789396"/>
    </source>
</evidence>
<feature type="compositionally biased region" description="Basic and acidic residues" evidence="1">
    <location>
        <begin position="362"/>
        <end position="414"/>
    </location>
</feature>
<proteinExistence type="predicted"/>
<organism evidence="3 4">
    <name type="scientific">Racocetra fulgida</name>
    <dbReference type="NCBI Taxonomy" id="60492"/>
    <lineage>
        <taxon>Eukaryota</taxon>
        <taxon>Fungi</taxon>
        <taxon>Fungi incertae sedis</taxon>
        <taxon>Mucoromycota</taxon>
        <taxon>Glomeromycotina</taxon>
        <taxon>Glomeromycetes</taxon>
        <taxon>Diversisporales</taxon>
        <taxon>Gigasporaceae</taxon>
        <taxon>Racocetra</taxon>
    </lineage>
</organism>
<dbReference type="OrthoDB" id="2433932at2759"/>
<dbReference type="Pfam" id="PF22693">
    <property type="entry name" value="MACPF_1"/>
    <property type="match status" value="1"/>
</dbReference>
<protein>
    <submittedName>
        <fullName evidence="3">12989_t:CDS:1</fullName>
    </submittedName>
</protein>
<evidence type="ECO:0000313" key="3">
    <source>
        <dbReference type="EMBL" id="CAG8507333.1"/>
    </source>
</evidence>
<name>A0A9N9F3V8_9GLOM</name>
<dbReference type="InterPro" id="IPR054586">
    <property type="entry name" value="MACPF_1_fungal"/>
</dbReference>